<protein>
    <submittedName>
        <fullName evidence="2">Uncharacterized protein</fullName>
    </submittedName>
</protein>
<dbReference type="AlphaFoldDB" id="A0A915EJQ0"/>
<keyword evidence="1" id="KW-1185">Reference proteome</keyword>
<organism evidence="1 2">
    <name type="scientific">Ditylenchus dipsaci</name>
    <dbReference type="NCBI Taxonomy" id="166011"/>
    <lineage>
        <taxon>Eukaryota</taxon>
        <taxon>Metazoa</taxon>
        <taxon>Ecdysozoa</taxon>
        <taxon>Nematoda</taxon>
        <taxon>Chromadorea</taxon>
        <taxon>Rhabditida</taxon>
        <taxon>Tylenchina</taxon>
        <taxon>Tylenchomorpha</taxon>
        <taxon>Sphaerularioidea</taxon>
        <taxon>Anguinidae</taxon>
        <taxon>Anguininae</taxon>
        <taxon>Ditylenchus</taxon>
    </lineage>
</organism>
<evidence type="ECO:0000313" key="1">
    <source>
        <dbReference type="Proteomes" id="UP000887574"/>
    </source>
</evidence>
<dbReference type="Proteomes" id="UP000887574">
    <property type="component" value="Unplaced"/>
</dbReference>
<dbReference type="WBParaSite" id="jg6088">
    <property type="protein sequence ID" value="jg6088"/>
    <property type="gene ID" value="jg6088"/>
</dbReference>
<reference evidence="2" key="1">
    <citation type="submission" date="2022-11" db="UniProtKB">
        <authorList>
            <consortium name="WormBaseParasite"/>
        </authorList>
    </citation>
    <scope>IDENTIFICATION</scope>
</reference>
<sequence>MTQKHNHFGDKSRVDLKRMQRNFQEQAISSKEAPRNIWFAEQMEPILDYFEDSYVGRPNGENEGNQGIAID</sequence>
<evidence type="ECO:0000313" key="2">
    <source>
        <dbReference type="WBParaSite" id="jg6088"/>
    </source>
</evidence>
<proteinExistence type="predicted"/>
<accession>A0A915EJQ0</accession>
<name>A0A915EJQ0_9BILA</name>